<dbReference type="CDD" id="cd00995">
    <property type="entry name" value="PBP2_NikA_DppA_OppA_like"/>
    <property type="match status" value="1"/>
</dbReference>
<dbReference type="GO" id="GO:1904680">
    <property type="term" value="F:peptide transmembrane transporter activity"/>
    <property type="evidence" value="ECO:0007669"/>
    <property type="project" value="TreeGrafter"/>
</dbReference>
<dbReference type="Gene3D" id="3.90.76.10">
    <property type="entry name" value="Dipeptide-binding Protein, Domain 1"/>
    <property type="match status" value="1"/>
</dbReference>
<evidence type="ECO:0000259" key="4">
    <source>
        <dbReference type="Pfam" id="PF00496"/>
    </source>
</evidence>
<dbReference type="PROSITE" id="PS51318">
    <property type="entry name" value="TAT"/>
    <property type="match status" value="1"/>
</dbReference>
<dbReference type="InterPro" id="IPR006311">
    <property type="entry name" value="TAT_signal"/>
</dbReference>
<dbReference type="GO" id="GO:0030288">
    <property type="term" value="C:outer membrane-bounded periplasmic space"/>
    <property type="evidence" value="ECO:0007669"/>
    <property type="project" value="UniProtKB-ARBA"/>
</dbReference>
<dbReference type="PATRIC" id="fig|443610.3.peg.914"/>
<dbReference type="STRING" id="443610.VE25_13365"/>
<dbReference type="PIRSF" id="PIRSF002741">
    <property type="entry name" value="MppA"/>
    <property type="match status" value="1"/>
</dbReference>
<gene>
    <name evidence="5" type="ORF">VE25_13365</name>
</gene>
<dbReference type="PANTHER" id="PTHR30290">
    <property type="entry name" value="PERIPLASMIC BINDING COMPONENT OF ABC TRANSPORTER"/>
    <property type="match status" value="1"/>
</dbReference>
<dbReference type="Proteomes" id="UP000033632">
    <property type="component" value="Unassembled WGS sequence"/>
</dbReference>
<dbReference type="InterPro" id="IPR030678">
    <property type="entry name" value="Peptide/Ni-bd"/>
</dbReference>
<comment type="similarity">
    <text evidence="2">Belongs to the bacterial solute-binding protein 5 family.</text>
</comment>
<evidence type="ECO:0000256" key="1">
    <source>
        <dbReference type="ARBA" id="ARBA00004418"/>
    </source>
</evidence>
<feature type="domain" description="Solute-binding protein family 5" evidence="4">
    <location>
        <begin position="77"/>
        <end position="419"/>
    </location>
</feature>
<reference evidence="5 6" key="1">
    <citation type="submission" date="2015-03" db="EMBL/GenBank/DDBJ databases">
        <authorList>
            <person name="Hassan Y.I."/>
            <person name="Lepp D."/>
            <person name="Li X.-Z."/>
            <person name="Zhou T."/>
        </authorList>
    </citation>
    <scope>NUCLEOTIDE SEQUENCE [LARGE SCALE GENOMIC DNA]</scope>
    <source>
        <strain evidence="5 6">BD-c194</strain>
    </source>
</reference>
<dbReference type="GO" id="GO:0043190">
    <property type="term" value="C:ATP-binding cassette (ABC) transporter complex"/>
    <property type="evidence" value="ECO:0007669"/>
    <property type="project" value="InterPro"/>
</dbReference>
<dbReference type="SUPFAM" id="SSF53850">
    <property type="entry name" value="Periplasmic binding protein-like II"/>
    <property type="match status" value="1"/>
</dbReference>
<dbReference type="AlphaFoldDB" id="A0A0F5FRT7"/>
<feature type="chain" id="PRO_5002486842" description="Solute-binding protein family 5 domain-containing protein" evidence="3">
    <location>
        <begin position="32"/>
        <end position="513"/>
    </location>
</feature>
<dbReference type="OrthoDB" id="9803988at2"/>
<proteinExistence type="inferred from homology"/>
<feature type="signal peptide" evidence="3">
    <location>
        <begin position="1"/>
        <end position="31"/>
    </location>
</feature>
<organism evidence="5 6">
    <name type="scientific">Devosia geojensis</name>
    <dbReference type="NCBI Taxonomy" id="443610"/>
    <lineage>
        <taxon>Bacteria</taxon>
        <taxon>Pseudomonadati</taxon>
        <taxon>Pseudomonadota</taxon>
        <taxon>Alphaproteobacteria</taxon>
        <taxon>Hyphomicrobiales</taxon>
        <taxon>Devosiaceae</taxon>
        <taxon>Devosia</taxon>
    </lineage>
</organism>
<dbReference type="InterPro" id="IPR000914">
    <property type="entry name" value="SBP_5_dom"/>
</dbReference>
<evidence type="ECO:0000256" key="3">
    <source>
        <dbReference type="SAM" id="SignalP"/>
    </source>
</evidence>
<evidence type="ECO:0000256" key="2">
    <source>
        <dbReference type="ARBA" id="ARBA00005695"/>
    </source>
</evidence>
<dbReference type="InterPro" id="IPR039424">
    <property type="entry name" value="SBP_5"/>
</dbReference>
<dbReference type="Pfam" id="PF00496">
    <property type="entry name" value="SBP_bac_5"/>
    <property type="match status" value="1"/>
</dbReference>
<comment type="caution">
    <text evidence="5">The sequence shown here is derived from an EMBL/GenBank/DDBJ whole genome shotgun (WGS) entry which is preliminary data.</text>
</comment>
<name>A0A0F5FRT7_9HYPH</name>
<evidence type="ECO:0000313" key="6">
    <source>
        <dbReference type="Proteomes" id="UP000033632"/>
    </source>
</evidence>
<evidence type="ECO:0000313" key="5">
    <source>
        <dbReference type="EMBL" id="KKB11300.1"/>
    </source>
</evidence>
<comment type="subcellular location">
    <subcellularLocation>
        <location evidence="1">Periplasm</location>
    </subcellularLocation>
</comment>
<dbReference type="EMBL" id="JZEX01000119">
    <property type="protein sequence ID" value="KKB11300.1"/>
    <property type="molecule type" value="Genomic_DNA"/>
</dbReference>
<dbReference type="RefSeq" id="WP_046109125.1">
    <property type="nucleotide sequence ID" value="NZ_JZEX01000119.1"/>
</dbReference>
<dbReference type="Gene3D" id="3.40.190.10">
    <property type="entry name" value="Periplasmic binding protein-like II"/>
    <property type="match status" value="1"/>
</dbReference>
<sequence>MKMTRRSWVTSLVAGTMLLGTSLLAPATALAQEKALIVRFYDDPAGFDPANIFRIENENIAFNIFSGLTTYDGVTGELIPDLAESWETDDNITWTFHLRKGVQWQQGYGEFTAEDVIYSFNRILDPATASPYASELSGIESMEAPDPHTLVITLSAANGNFLHTVANYHQGQIVKREAIEAAGDQVRWKPVGTGPYYLESIDVNSQIVLKRHEDYYKGPAPIETLDFQIIKDDATAAIALRNGEIDLLMRQGREEQLQTLEAEGFKMNTVGNYAVSLKVLNLEDPILQDVRVRQAIAHAIDYPSITAAIAPSLQAPAYSILLPWMDVFSEAAPRYEYDPEKARALLAEAGYADGFTLKVLGTSAQGVSEQQQFEIDYLSQVGINMELELVDTPTYNQRRNAGDFMMAGRLLPAVNPDMILFSYLHPDNLAPGGLNGARYDNPELTSTLEAAQADADPQTRMELYAKVQEIAMTDLPYIPATASNVFWPGKQSVTGVNINYLAQVNFWDVDIED</sequence>
<keyword evidence="3" id="KW-0732">Signal</keyword>
<protein>
    <recommendedName>
        <fullName evidence="4">Solute-binding protein family 5 domain-containing protein</fullName>
    </recommendedName>
</protein>
<keyword evidence="6" id="KW-1185">Reference proteome</keyword>
<dbReference type="Gene3D" id="3.10.105.10">
    <property type="entry name" value="Dipeptide-binding Protein, Domain 3"/>
    <property type="match status" value="1"/>
</dbReference>
<accession>A0A0F5FRT7</accession>
<dbReference type="GO" id="GO:0015833">
    <property type="term" value="P:peptide transport"/>
    <property type="evidence" value="ECO:0007669"/>
    <property type="project" value="TreeGrafter"/>
</dbReference>